<reference evidence="14" key="1">
    <citation type="submission" date="2025-08" db="UniProtKB">
        <authorList>
            <consortium name="RefSeq"/>
        </authorList>
    </citation>
    <scope>IDENTIFICATION</scope>
</reference>
<dbReference type="CDD" id="cd21994">
    <property type="entry name" value="HMG-box_SSRP1-like"/>
    <property type="match status" value="1"/>
</dbReference>
<feature type="region of interest" description="Disordered" evidence="11">
    <location>
        <begin position="434"/>
        <end position="453"/>
    </location>
</feature>
<dbReference type="InterPro" id="IPR000969">
    <property type="entry name" value="SSRP1/POB3"/>
</dbReference>
<evidence type="ECO:0000256" key="8">
    <source>
        <dbReference type="ARBA" id="ARBA00023242"/>
    </source>
</evidence>
<evidence type="ECO:0000259" key="12">
    <source>
        <dbReference type="PROSITE" id="PS50118"/>
    </source>
</evidence>
<keyword evidence="5 10" id="KW-0805">Transcription regulation</keyword>
<dbReference type="PROSITE" id="PS50118">
    <property type="entry name" value="HMG_BOX_2"/>
    <property type="match status" value="1"/>
</dbReference>
<dbReference type="CDD" id="cd13231">
    <property type="entry name" value="PH2_SSRP1-like"/>
    <property type="match status" value="1"/>
</dbReference>
<feature type="compositionally biased region" description="Acidic residues" evidence="11">
    <location>
        <begin position="466"/>
        <end position="478"/>
    </location>
</feature>
<dbReference type="InterPro" id="IPR050454">
    <property type="entry name" value="RTT106/SSRP1_HistChap/FACT"/>
</dbReference>
<evidence type="ECO:0000256" key="2">
    <source>
        <dbReference type="ARBA" id="ARBA00022454"/>
    </source>
</evidence>
<evidence type="ECO:0000256" key="4">
    <source>
        <dbReference type="ARBA" id="ARBA00022763"/>
    </source>
</evidence>
<dbReference type="InterPro" id="IPR038167">
    <property type="entry name" value="SSRP1_sf"/>
</dbReference>
<dbReference type="GO" id="GO:1902275">
    <property type="term" value="P:regulation of chromatin organization"/>
    <property type="evidence" value="ECO:0007669"/>
    <property type="project" value="TreeGrafter"/>
</dbReference>
<dbReference type="GeneID" id="112048198"/>
<evidence type="ECO:0000313" key="14">
    <source>
        <dbReference type="RefSeq" id="XP_023941415.2"/>
    </source>
</evidence>
<dbReference type="InterPro" id="IPR035417">
    <property type="entry name" value="SSRP1/POB3_N"/>
</dbReference>
<dbReference type="Pfam" id="PF03531">
    <property type="entry name" value="SSrecog"/>
    <property type="match status" value="1"/>
</dbReference>
<evidence type="ECO:0000256" key="9">
    <source>
        <dbReference type="PROSITE-ProRule" id="PRU00267"/>
    </source>
</evidence>
<keyword evidence="9" id="KW-0238">DNA-binding</keyword>
<keyword evidence="6 10" id="KW-0804">Transcription</keyword>
<evidence type="ECO:0000256" key="3">
    <source>
        <dbReference type="ARBA" id="ARBA00022705"/>
    </source>
</evidence>
<feature type="region of interest" description="Disordered" evidence="11">
    <location>
        <begin position="581"/>
        <end position="729"/>
    </location>
</feature>
<keyword evidence="7 10" id="KW-0234">DNA repair</keyword>
<dbReference type="InterPro" id="IPR048993">
    <property type="entry name" value="SSRP1-like_PH1"/>
</dbReference>
<dbReference type="SMART" id="SM01287">
    <property type="entry name" value="Rtt106"/>
    <property type="match status" value="1"/>
</dbReference>
<dbReference type="GO" id="GO:0006281">
    <property type="term" value="P:DNA repair"/>
    <property type="evidence" value="ECO:0007669"/>
    <property type="project" value="UniProtKB-KW"/>
</dbReference>
<dbReference type="PANTHER" id="PTHR45849">
    <property type="entry name" value="FACT COMPLEX SUBUNIT SSRP1"/>
    <property type="match status" value="1"/>
</dbReference>
<dbReference type="InterPro" id="IPR024954">
    <property type="entry name" value="SSRP1_DD"/>
</dbReference>
<dbReference type="GO" id="GO:0005730">
    <property type="term" value="C:nucleolus"/>
    <property type="evidence" value="ECO:0007669"/>
    <property type="project" value="UniProtKB-SubCell"/>
</dbReference>
<dbReference type="Pfam" id="PF21103">
    <property type="entry name" value="PH1_SSRP1-like"/>
    <property type="match status" value="1"/>
</dbReference>
<sequence>MEFLEYNDVSAEIKGAMVPGKIKMTDQNIVFKNSKTGKVEQISANDIELVNFQKFIGSWGLRVFMKNGTLHRYGGFKEGEQEKVAKFFKANYKKDMLEKELSLKGWNWGTAKFNGAVLSYNVGTHTAFEIPLHYVSQCNTGKNEVTLEFHQNDDTPVSLMEMRFHIPTNELAGDLDAVEAFHQQVMNKASVISVSGDAIAIFRELQCLTPRGRYDIKVFQTFFQLHGKTFDYKIPMSTVLRLFLLPHKDTRQMFFVVSLDPPIKQGQTRYHYLVLLFGIEEETSLELPFTEEELKEKYEDKITKELSGPTYEVLAKIMKVIINRRVTGPGNFLGHHKTPAVACSYKAAAGYLYPLEKGFIYVHKPPVHIRFEEIASVNFARGGASSTKSFDFEIELKQGSVHTFSSIEKGEYDKLFDYITSKKLHVKNTGKNDKALYDDDFGDSDTEKEPDAYLERVKAEAKERDSDDSDSESTDEDFNPDKAKESDVAEEYDTNPSSSEDSDASGGSGDSKKEKKKEKKPKKTITISEAPRKRKEKTKKREKDANAPKRPATAFMLWLNENRKKIIEDNPGLKVTEVAKKGGELWRDLKDKPDWEEKANKAKEEYNQAMKKYQESGAADEFKQKKKQADKERKAAEKRSKAPAPASKKAKNTSAGSGSGKFTSKEYIEDDDSSSDSDKEKKDKKDKDKKEKKDSKDSKESKKEKAKAKSSSEAEASSGSADESGSGSD</sequence>
<dbReference type="CDD" id="cd13230">
    <property type="entry name" value="PH1_SSRP1-like"/>
    <property type="match status" value="1"/>
</dbReference>
<evidence type="ECO:0000313" key="13">
    <source>
        <dbReference type="Proteomes" id="UP001652582"/>
    </source>
</evidence>
<keyword evidence="3 10" id="KW-0235">DNA replication</keyword>
<feature type="compositionally biased region" description="Basic and acidic residues" evidence="11">
    <location>
        <begin position="620"/>
        <end position="640"/>
    </location>
</feature>
<dbReference type="PRINTS" id="PR00887">
    <property type="entry name" value="SSRCOGNITION"/>
</dbReference>
<dbReference type="Pfam" id="PF00505">
    <property type="entry name" value="HMG_box"/>
    <property type="match status" value="1"/>
</dbReference>
<evidence type="ECO:0000256" key="6">
    <source>
        <dbReference type="ARBA" id="ARBA00023163"/>
    </source>
</evidence>
<dbReference type="SMART" id="SM00398">
    <property type="entry name" value="HMG"/>
    <property type="match status" value="1"/>
</dbReference>
<dbReference type="SUPFAM" id="SSF47095">
    <property type="entry name" value="HMG-box"/>
    <property type="match status" value="1"/>
</dbReference>
<keyword evidence="2 10" id="KW-0158">Chromosome</keyword>
<dbReference type="KEGG" id="bany:112048198"/>
<keyword evidence="4 10" id="KW-0227">DNA damage</keyword>
<feature type="compositionally biased region" description="Basic and acidic residues" evidence="11">
    <location>
        <begin position="676"/>
        <end position="703"/>
    </location>
</feature>
<dbReference type="OrthoDB" id="498543at2759"/>
<dbReference type="Gene3D" id="1.10.30.10">
    <property type="entry name" value="High mobility group box domain"/>
    <property type="match status" value="1"/>
</dbReference>
<dbReference type="GO" id="GO:0031491">
    <property type="term" value="F:nucleosome binding"/>
    <property type="evidence" value="ECO:0007669"/>
    <property type="project" value="TreeGrafter"/>
</dbReference>
<dbReference type="Pfam" id="PF08512">
    <property type="entry name" value="Rttp106-like_middle"/>
    <property type="match status" value="1"/>
</dbReference>
<feature type="region of interest" description="Disordered" evidence="11">
    <location>
        <begin position="458"/>
        <end position="553"/>
    </location>
</feature>
<keyword evidence="8 9" id="KW-0539">Nucleus</keyword>
<dbReference type="Gene3D" id="2.30.29.150">
    <property type="match status" value="1"/>
</dbReference>
<dbReference type="Gene3D" id="2.30.29.30">
    <property type="entry name" value="Pleckstrin-homology domain (PH domain)/Phosphotyrosine-binding domain (PTB)"/>
    <property type="match status" value="2"/>
</dbReference>
<dbReference type="GO" id="GO:0006260">
    <property type="term" value="P:DNA replication"/>
    <property type="evidence" value="ECO:0007669"/>
    <property type="project" value="UniProtKB-KW"/>
</dbReference>
<dbReference type="GO" id="GO:0003677">
    <property type="term" value="F:DNA binding"/>
    <property type="evidence" value="ECO:0007669"/>
    <property type="project" value="UniProtKB-UniRule"/>
</dbReference>
<name>A0A6J1N0N8_BICAN</name>
<dbReference type="SUPFAM" id="SSF50729">
    <property type="entry name" value="PH domain-like"/>
    <property type="match status" value="1"/>
</dbReference>
<protein>
    <recommendedName>
        <fullName evidence="10">FACT complex subunit SSRP1</fullName>
    </recommendedName>
</protein>
<evidence type="ECO:0000256" key="7">
    <source>
        <dbReference type="ARBA" id="ARBA00023204"/>
    </source>
</evidence>
<dbReference type="InterPro" id="IPR013719">
    <property type="entry name" value="RTT106/SPT16-like_middle_dom"/>
</dbReference>
<gene>
    <name evidence="14" type="primary">LOC112048198</name>
</gene>
<dbReference type="Proteomes" id="UP001652582">
    <property type="component" value="Chromosome 14"/>
</dbReference>
<evidence type="ECO:0000256" key="11">
    <source>
        <dbReference type="SAM" id="MobiDB-lite"/>
    </source>
</evidence>
<dbReference type="RefSeq" id="XP_023941415.2">
    <property type="nucleotide sequence ID" value="XM_024085647.2"/>
</dbReference>
<feature type="compositionally biased region" description="Low complexity" evidence="11">
    <location>
        <begin position="709"/>
        <end position="729"/>
    </location>
</feature>
<evidence type="ECO:0000256" key="1">
    <source>
        <dbReference type="ARBA" id="ARBA00010060"/>
    </source>
</evidence>
<dbReference type="PANTHER" id="PTHR45849:SF1">
    <property type="entry name" value="FACT COMPLEX SUBUNIT SSRP1"/>
    <property type="match status" value="1"/>
</dbReference>
<dbReference type="GO" id="GO:0035101">
    <property type="term" value="C:FACT complex"/>
    <property type="evidence" value="ECO:0007669"/>
    <property type="project" value="TreeGrafter"/>
</dbReference>
<dbReference type="GO" id="GO:0003723">
    <property type="term" value="F:RNA binding"/>
    <property type="evidence" value="ECO:0007669"/>
    <property type="project" value="UniProtKB-KW"/>
</dbReference>
<dbReference type="GO" id="GO:0042393">
    <property type="term" value="F:histone binding"/>
    <property type="evidence" value="ECO:0007669"/>
    <property type="project" value="TreeGrafter"/>
</dbReference>
<comment type="function">
    <text evidence="10">Component of the FACT complex, a general chromatin factor that acts to reorganize nucleosomes. The FACT complex is involved in multiple processes that require DNA as a template such as mRNA elongation, DNA replication and DNA repair. During transcription elongation the FACT complex acts as a histone chaperone that both destabilizes and restores nucleosomal structure. It facilitates the passage of RNA polymerase II and transcription by promoting the dissociation of one histone H2A-H2B dimer from the nucleosome, then subsequently promotes the reestablishment of the nucleosome following the passage of RNA polymerase II.</text>
</comment>
<feature type="domain" description="HMG box" evidence="12">
    <location>
        <begin position="548"/>
        <end position="614"/>
    </location>
</feature>
<evidence type="ECO:0000256" key="10">
    <source>
        <dbReference type="RuleBase" id="RU364013"/>
    </source>
</evidence>
<dbReference type="Pfam" id="PF17292">
    <property type="entry name" value="POB3_N"/>
    <property type="match status" value="1"/>
</dbReference>
<organism evidence="13 14">
    <name type="scientific">Bicyclus anynana</name>
    <name type="common">Squinting bush brown butterfly</name>
    <dbReference type="NCBI Taxonomy" id="110368"/>
    <lineage>
        <taxon>Eukaryota</taxon>
        <taxon>Metazoa</taxon>
        <taxon>Ecdysozoa</taxon>
        <taxon>Arthropoda</taxon>
        <taxon>Hexapoda</taxon>
        <taxon>Insecta</taxon>
        <taxon>Pterygota</taxon>
        <taxon>Neoptera</taxon>
        <taxon>Endopterygota</taxon>
        <taxon>Lepidoptera</taxon>
        <taxon>Glossata</taxon>
        <taxon>Ditrysia</taxon>
        <taxon>Papilionoidea</taxon>
        <taxon>Nymphalidae</taxon>
        <taxon>Satyrinae</taxon>
        <taxon>Satyrini</taxon>
        <taxon>Mycalesina</taxon>
        <taxon>Bicyclus</taxon>
    </lineage>
</organism>
<dbReference type="InterPro" id="IPR009071">
    <property type="entry name" value="HMG_box_dom"/>
</dbReference>
<dbReference type="Gene3D" id="2.30.29.220">
    <property type="entry name" value="Structure-specific recognition protein (SSRP1)"/>
    <property type="match status" value="1"/>
</dbReference>
<accession>A0A6J1N0N8</accession>
<keyword evidence="13" id="KW-1185">Reference proteome</keyword>
<comment type="similarity">
    <text evidence="1 10">Belongs to the SSRP1 family.</text>
</comment>
<feature type="compositionally biased region" description="Polar residues" evidence="11">
    <location>
        <begin position="652"/>
        <end position="662"/>
    </location>
</feature>
<comment type="subcellular location">
    <subcellularLocation>
        <location evidence="10">Nucleus</location>
    </subcellularLocation>
    <subcellularLocation>
        <location evidence="10">Chromosome</location>
    </subcellularLocation>
</comment>
<dbReference type="InterPro" id="IPR036910">
    <property type="entry name" value="HMG_box_dom_sf"/>
</dbReference>
<feature type="DNA-binding region" description="HMG box" evidence="9">
    <location>
        <begin position="548"/>
        <end position="614"/>
    </location>
</feature>
<dbReference type="AlphaFoldDB" id="A0A6J1N0N8"/>
<proteinExistence type="inferred from homology"/>
<evidence type="ECO:0000256" key="5">
    <source>
        <dbReference type="ARBA" id="ARBA00023015"/>
    </source>
</evidence>
<dbReference type="InterPro" id="IPR011993">
    <property type="entry name" value="PH-like_dom_sf"/>
</dbReference>
<feature type="compositionally biased region" description="Basic and acidic residues" evidence="11">
    <location>
        <begin position="581"/>
        <end position="606"/>
    </location>
</feature>
<feature type="compositionally biased region" description="Basic residues" evidence="11">
    <location>
        <begin position="514"/>
        <end position="523"/>
    </location>
</feature>